<comment type="similarity">
    <text evidence="2">Belongs to the class-III pyridoxal-phosphate-dependent aminotransferase family.</text>
</comment>
<dbReference type="InterPro" id="IPR011055">
    <property type="entry name" value="Dup_hybrid_motif"/>
</dbReference>
<keyword evidence="6" id="KW-0032">Aminotransferase</keyword>
<dbReference type="InterPro" id="IPR015421">
    <property type="entry name" value="PyrdxlP-dep_Trfase_major"/>
</dbReference>
<dbReference type="SUPFAM" id="SSF56112">
    <property type="entry name" value="Protein kinase-like (PK-like)"/>
    <property type="match status" value="1"/>
</dbReference>
<dbReference type="CDD" id="cd12797">
    <property type="entry name" value="M23_peptidase"/>
    <property type="match status" value="1"/>
</dbReference>
<proteinExistence type="inferred from homology"/>
<dbReference type="PANTHER" id="PTHR45688">
    <property type="match status" value="1"/>
</dbReference>
<organism evidence="6 7">
    <name type="scientific">Roseobacter ponti</name>
    <dbReference type="NCBI Taxonomy" id="1891787"/>
    <lineage>
        <taxon>Bacteria</taxon>
        <taxon>Pseudomonadati</taxon>
        <taxon>Pseudomonadota</taxon>
        <taxon>Alphaproteobacteria</taxon>
        <taxon>Rhodobacterales</taxon>
        <taxon>Roseobacteraceae</taxon>
        <taxon>Roseobacter</taxon>
    </lineage>
</organism>
<dbReference type="InterPro" id="IPR011009">
    <property type="entry name" value="Kinase-like_dom_sf"/>
</dbReference>
<dbReference type="InterPro" id="IPR015422">
    <property type="entry name" value="PyrdxlP-dep_Trfase_small"/>
</dbReference>
<dbReference type="RefSeq" id="WP_169642456.1">
    <property type="nucleotide sequence ID" value="NZ_CP048788.1"/>
</dbReference>
<dbReference type="Pfam" id="PF01636">
    <property type="entry name" value="APH"/>
    <property type="match status" value="1"/>
</dbReference>
<keyword evidence="3" id="KW-0663">Pyridoxal phosphate</keyword>
<accession>A0A858SZD5</accession>
<dbReference type="Gene3D" id="3.90.1150.10">
    <property type="entry name" value="Aspartate Aminotransferase, domain 1"/>
    <property type="match status" value="1"/>
</dbReference>
<dbReference type="Pfam" id="PF01551">
    <property type="entry name" value="Peptidase_M23"/>
    <property type="match status" value="1"/>
</dbReference>
<dbReference type="Gene3D" id="3.90.1200.10">
    <property type="match status" value="1"/>
</dbReference>
<feature type="domain" description="M23ase beta-sheet core" evidence="4">
    <location>
        <begin position="430"/>
        <end position="529"/>
    </location>
</feature>
<keyword evidence="7" id="KW-1185">Reference proteome</keyword>
<evidence type="ECO:0000259" key="4">
    <source>
        <dbReference type="Pfam" id="PF01551"/>
    </source>
</evidence>
<dbReference type="SUPFAM" id="SSF53383">
    <property type="entry name" value="PLP-dependent transferases"/>
    <property type="match status" value="1"/>
</dbReference>
<evidence type="ECO:0000256" key="2">
    <source>
        <dbReference type="ARBA" id="ARBA00008954"/>
    </source>
</evidence>
<dbReference type="EMBL" id="CP048788">
    <property type="protein sequence ID" value="QJF53242.1"/>
    <property type="molecule type" value="Genomic_DNA"/>
</dbReference>
<dbReference type="SUPFAM" id="SSF51261">
    <property type="entry name" value="Duplicated hybrid motif"/>
    <property type="match status" value="1"/>
</dbReference>
<dbReference type="GO" id="GO:0030170">
    <property type="term" value="F:pyridoxal phosphate binding"/>
    <property type="evidence" value="ECO:0007669"/>
    <property type="project" value="InterPro"/>
</dbReference>
<evidence type="ECO:0000313" key="6">
    <source>
        <dbReference type="EMBL" id="QJF53242.1"/>
    </source>
</evidence>
<comment type="cofactor">
    <cofactor evidence="1">
        <name>pyridoxal 5'-phosphate</name>
        <dbReference type="ChEBI" id="CHEBI:597326"/>
    </cofactor>
</comment>
<feature type="domain" description="Aminoglycoside phosphotransferase" evidence="5">
    <location>
        <begin position="28"/>
        <end position="260"/>
    </location>
</feature>
<reference evidence="6 7" key="1">
    <citation type="submission" date="2020-02" db="EMBL/GenBank/DDBJ databases">
        <title>Genome sequence of Roseobacter ponti.</title>
        <authorList>
            <person name="Hollensteiner J."/>
            <person name="Schneider D."/>
            <person name="Poehlein A."/>
            <person name="Daniel R."/>
        </authorList>
    </citation>
    <scope>NUCLEOTIDE SEQUENCE [LARGE SCALE GENOMIC DNA]</scope>
    <source>
        <strain evidence="6 7">DSM 106830</strain>
    </source>
</reference>
<dbReference type="InterPro" id="IPR049704">
    <property type="entry name" value="Aminotrans_3_PPA_site"/>
</dbReference>
<keyword evidence="6" id="KW-0808">Transferase</keyword>
<evidence type="ECO:0000259" key="5">
    <source>
        <dbReference type="Pfam" id="PF01636"/>
    </source>
</evidence>
<dbReference type="NCBIfam" id="NF004799">
    <property type="entry name" value="PRK06148.1"/>
    <property type="match status" value="1"/>
</dbReference>
<sequence length="1004" mass="109449">MLTDYWAGALHHRWQITAQLVRLDGEFDLNFLVNGEDGKDYILKVMRPGCETRLVDMQVRALEHLKQKAPALPVPRVVRSAAGDPWVTIKGEDGAPRLVWVLEKLPGRCYARVAPESPGLIDEAGGVLAGCAAALADFEHPGLNRSFKWNLPEADRIADDLNCVEDPARRELIAGIVAEFRELKPALRALPQQAVHNDANDYNILVDGAMGGPLRISGLIDLGDMCRAPRICDLAIAAAYMVLENDHAERALARLVAGYHAVSPLTADEVDMLWPLLRARLAVSVVNSTIMAKATPDDPYITISQAPAWRFLESVAINPALLRARLRAACGLPVAEGADRVLAWLNEARGSFAPIIKEDLAKAPMGNLSADRSARPQNPFEMTAAEAAELGEEDVAGEDLWLGCYREPRLIYTDQAFRTGRYKAGDRRSVHMAVDVFAPADTPVHAPLKGEVVIAENREGALDYGGMIILRHETPQGDAFFTLYGHLDPGFLPSLKSGSVVEQGEAFCTLGAQAVNGGWAPHLHFQLLMTADGMAPLWPGVADPDDLQMWEQLCPNPACLLNLPDEKVTHAPPDHAGVRDRRRAHFGGNLSLTYREPLMLMRGWRHHLFDEWGRVYLDAYNNVPHVGHAHPRIQAAAADQLRKVNTNTRYLHPLQTAFAEKILSKLPDSLQVCYFVNSGSEANELALRLSRAHTGAKGMITPDHGYHGNTTGAVDISAYKFAKPGGTGKPDWVELVEVADDYRGSFRRDDPDRAAHFADLVDPAIEALQARGFPLAGFIAETFPSVGGQIIPPEGYLAAVYAKIRAAGGVCIADEVQTGLGRLGAFYFGFEHQGAVPDMVVLGKPIGNGHPIGVVITTREIAQSFDNGIEFFSTFGGSTLSCRIGKEVLDIVDDEGLQENAEAMGTRLITGLEGLARRYDSVGDVRGMGLFLGVELVDAQGGESPDICSYVKNRMRDHRILIGSEGPKDNILKIRPPLTIETDDIDMIVETLDKVLAEVALWQS</sequence>
<dbReference type="Gene3D" id="3.40.640.10">
    <property type="entry name" value="Type I PLP-dependent aspartate aminotransferase-like (Major domain)"/>
    <property type="match status" value="1"/>
</dbReference>
<evidence type="ECO:0000256" key="1">
    <source>
        <dbReference type="ARBA" id="ARBA00001933"/>
    </source>
</evidence>
<evidence type="ECO:0000256" key="3">
    <source>
        <dbReference type="ARBA" id="ARBA00022898"/>
    </source>
</evidence>
<dbReference type="AlphaFoldDB" id="A0A858SZD5"/>
<gene>
    <name evidence="6" type="ORF">G3256_14655</name>
</gene>
<dbReference type="PANTHER" id="PTHR45688:SF13">
    <property type="entry name" value="ALANINE--GLYOXYLATE AMINOTRANSFERASE 2-LIKE"/>
    <property type="match status" value="1"/>
</dbReference>
<dbReference type="Gene3D" id="2.70.70.10">
    <property type="entry name" value="Glucose Permease (Domain IIA)"/>
    <property type="match status" value="1"/>
</dbReference>
<dbReference type="InterPro" id="IPR015424">
    <property type="entry name" value="PyrdxlP-dep_Trfase"/>
</dbReference>
<dbReference type="GO" id="GO:0008483">
    <property type="term" value="F:transaminase activity"/>
    <property type="evidence" value="ECO:0007669"/>
    <property type="project" value="UniProtKB-KW"/>
</dbReference>
<dbReference type="InterPro" id="IPR002575">
    <property type="entry name" value="Aminoglycoside_PTrfase"/>
</dbReference>
<protein>
    <submittedName>
        <fullName evidence="6">Aminotransferase class III-fold pyridoxal phosphate-dependent enzyme</fullName>
    </submittedName>
</protein>
<dbReference type="Pfam" id="PF00202">
    <property type="entry name" value="Aminotran_3"/>
    <property type="match status" value="1"/>
</dbReference>
<name>A0A858SZD5_9RHOB</name>
<dbReference type="KEGG" id="rpon:G3256_14655"/>
<dbReference type="InterPro" id="IPR016047">
    <property type="entry name" value="M23ase_b-sheet_dom"/>
</dbReference>
<evidence type="ECO:0000313" key="7">
    <source>
        <dbReference type="Proteomes" id="UP000503308"/>
    </source>
</evidence>
<dbReference type="InterPro" id="IPR005814">
    <property type="entry name" value="Aminotrans_3"/>
</dbReference>
<dbReference type="PROSITE" id="PS00600">
    <property type="entry name" value="AA_TRANSFER_CLASS_3"/>
    <property type="match status" value="1"/>
</dbReference>
<dbReference type="CDD" id="cd00610">
    <property type="entry name" value="OAT_like"/>
    <property type="match status" value="1"/>
</dbReference>
<dbReference type="Proteomes" id="UP000503308">
    <property type="component" value="Chromosome"/>
</dbReference>